<evidence type="ECO:0000313" key="1">
    <source>
        <dbReference type="EMBL" id="KAJ3510695.1"/>
    </source>
</evidence>
<reference evidence="1" key="1">
    <citation type="submission" date="2022-07" db="EMBL/GenBank/DDBJ databases">
        <title>Genome Sequence of Agrocybe chaxingu.</title>
        <authorList>
            <person name="Buettner E."/>
        </authorList>
    </citation>
    <scope>NUCLEOTIDE SEQUENCE</scope>
    <source>
        <strain evidence="1">MP-N11</strain>
    </source>
</reference>
<name>A0A9W8MXY5_9AGAR</name>
<accession>A0A9W8MXY5</accession>
<keyword evidence="2" id="KW-1185">Reference proteome</keyword>
<dbReference type="Proteomes" id="UP001148786">
    <property type="component" value="Unassembled WGS sequence"/>
</dbReference>
<dbReference type="AlphaFoldDB" id="A0A9W8MXY5"/>
<gene>
    <name evidence="1" type="ORF">NLJ89_g4531</name>
</gene>
<dbReference type="EMBL" id="JANKHO010000379">
    <property type="protein sequence ID" value="KAJ3510695.1"/>
    <property type="molecule type" value="Genomic_DNA"/>
</dbReference>
<proteinExistence type="predicted"/>
<comment type="caution">
    <text evidence="1">The sequence shown here is derived from an EMBL/GenBank/DDBJ whole genome shotgun (WGS) entry which is preliminary data.</text>
</comment>
<organism evidence="1 2">
    <name type="scientific">Agrocybe chaxingu</name>
    <dbReference type="NCBI Taxonomy" id="84603"/>
    <lineage>
        <taxon>Eukaryota</taxon>
        <taxon>Fungi</taxon>
        <taxon>Dikarya</taxon>
        <taxon>Basidiomycota</taxon>
        <taxon>Agaricomycotina</taxon>
        <taxon>Agaricomycetes</taxon>
        <taxon>Agaricomycetidae</taxon>
        <taxon>Agaricales</taxon>
        <taxon>Agaricineae</taxon>
        <taxon>Strophariaceae</taxon>
        <taxon>Agrocybe</taxon>
    </lineage>
</organism>
<protein>
    <submittedName>
        <fullName evidence="1">Uncharacterized protein</fullName>
    </submittedName>
</protein>
<dbReference type="OrthoDB" id="10266995at2759"/>
<sequence>MLNMEFPSYNYIGRPPRPHESSARNKRFYIITFDFDLKTLFDDDPKTDYRLGRAIESLDLSFRTPQFEINPDVRVERDISKRNSSMFTPFLVQMANSLCPPNYVVAHFLEATEEDVEVLPGDEAGSTFRGRIDHIIGIKKISSSLTAAELEKCDFGAVFKKPGAQEWKGLQDCKKDEDGVIQSLMGIEDKRSINISAWREAQDMRAPLGTAPSREVKLDAAQLLKYAQLFDQRRLSINDGRDFILFEILKEDMPNISSTYEALVRADAIECELNGVLKLLLRMLFEALEEKFGLYNEETNGWERGGKIRGAVEMVEGFHHPKAVIKQE</sequence>
<evidence type="ECO:0000313" key="2">
    <source>
        <dbReference type="Proteomes" id="UP001148786"/>
    </source>
</evidence>